<dbReference type="InterPro" id="IPR000866">
    <property type="entry name" value="AhpC/TSA"/>
</dbReference>
<proteinExistence type="inferred from homology"/>
<comment type="similarity">
    <text evidence="9">Belongs to the peroxiredoxin family. BCP/PrxQ subfamily.</text>
</comment>
<dbReference type="AlphaFoldDB" id="A0A1X7DXK0"/>
<evidence type="ECO:0000256" key="4">
    <source>
        <dbReference type="ARBA" id="ARBA00022862"/>
    </source>
</evidence>
<keyword evidence="6" id="KW-1015">Disulfide bond</keyword>
<dbReference type="STRING" id="28094.SAMN06295900_104204"/>
<feature type="chain" id="PRO_5012575418" description="thioredoxin-dependent peroxiredoxin" evidence="12">
    <location>
        <begin position="26"/>
        <end position="188"/>
    </location>
</feature>
<dbReference type="InterPro" id="IPR050924">
    <property type="entry name" value="Peroxiredoxin_BCP/PrxQ"/>
</dbReference>
<evidence type="ECO:0000256" key="1">
    <source>
        <dbReference type="ARBA" id="ARBA00003330"/>
    </source>
</evidence>
<comment type="function">
    <text evidence="1">Thiol-specific peroxidase that catalyzes the reduction of hydrogen peroxide and organic hydroperoxides to water and alcohols, respectively. Plays a role in cell protection against oxidative stress by detoxifying peroxides and as sensor of hydrogen peroxide-mediated signaling events.</text>
</comment>
<dbReference type="PROSITE" id="PS51352">
    <property type="entry name" value="THIOREDOXIN_2"/>
    <property type="match status" value="1"/>
</dbReference>
<feature type="domain" description="Thioredoxin" evidence="13">
    <location>
        <begin position="29"/>
        <end position="180"/>
    </location>
</feature>
<feature type="signal peptide" evidence="12">
    <location>
        <begin position="1"/>
        <end position="25"/>
    </location>
</feature>
<keyword evidence="15" id="KW-1185">Reference proteome</keyword>
<dbReference type="GO" id="GO:0034599">
    <property type="term" value="P:cellular response to oxidative stress"/>
    <property type="evidence" value="ECO:0007669"/>
    <property type="project" value="TreeGrafter"/>
</dbReference>
<dbReference type="GO" id="GO:0045454">
    <property type="term" value="P:cell redox homeostasis"/>
    <property type="evidence" value="ECO:0007669"/>
    <property type="project" value="TreeGrafter"/>
</dbReference>
<organism evidence="14 15">
    <name type="scientific">Trinickia caryophylli</name>
    <name type="common">Paraburkholderia caryophylli</name>
    <dbReference type="NCBI Taxonomy" id="28094"/>
    <lineage>
        <taxon>Bacteria</taxon>
        <taxon>Pseudomonadati</taxon>
        <taxon>Pseudomonadota</taxon>
        <taxon>Betaproteobacteria</taxon>
        <taxon>Burkholderiales</taxon>
        <taxon>Burkholderiaceae</taxon>
        <taxon>Trinickia</taxon>
    </lineage>
</organism>
<evidence type="ECO:0000313" key="14">
    <source>
        <dbReference type="EMBL" id="SMF23530.1"/>
    </source>
</evidence>
<evidence type="ECO:0000256" key="2">
    <source>
        <dbReference type="ARBA" id="ARBA00013017"/>
    </source>
</evidence>
<comment type="catalytic activity">
    <reaction evidence="11">
        <text>a hydroperoxide + [thioredoxin]-dithiol = an alcohol + [thioredoxin]-disulfide + H2O</text>
        <dbReference type="Rhea" id="RHEA:62620"/>
        <dbReference type="Rhea" id="RHEA-COMP:10698"/>
        <dbReference type="Rhea" id="RHEA-COMP:10700"/>
        <dbReference type="ChEBI" id="CHEBI:15377"/>
        <dbReference type="ChEBI" id="CHEBI:29950"/>
        <dbReference type="ChEBI" id="CHEBI:30879"/>
        <dbReference type="ChEBI" id="CHEBI:35924"/>
        <dbReference type="ChEBI" id="CHEBI:50058"/>
        <dbReference type="EC" id="1.11.1.24"/>
    </reaction>
</comment>
<dbReference type="PANTHER" id="PTHR42801:SF4">
    <property type="entry name" value="AHPC_TSA FAMILY PROTEIN"/>
    <property type="match status" value="1"/>
</dbReference>
<dbReference type="GO" id="GO:0005737">
    <property type="term" value="C:cytoplasm"/>
    <property type="evidence" value="ECO:0007669"/>
    <property type="project" value="TreeGrafter"/>
</dbReference>
<name>A0A1X7DXK0_TRICW</name>
<gene>
    <name evidence="14" type="ORF">SAMN06295900_104204</name>
</gene>
<dbReference type="Pfam" id="PF00578">
    <property type="entry name" value="AhpC-TSA"/>
    <property type="match status" value="1"/>
</dbReference>
<dbReference type="Proteomes" id="UP000192911">
    <property type="component" value="Unassembled WGS sequence"/>
</dbReference>
<keyword evidence="12" id="KW-0732">Signal</keyword>
<keyword evidence="3" id="KW-0575">Peroxidase</keyword>
<dbReference type="EC" id="1.11.1.24" evidence="2"/>
<evidence type="ECO:0000256" key="9">
    <source>
        <dbReference type="ARBA" id="ARBA00038489"/>
    </source>
</evidence>
<evidence type="ECO:0000256" key="10">
    <source>
        <dbReference type="ARBA" id="ARBA00042639"/>
    </source>
</evidence>
<evidence type="ECO:0000256" key="5">
    <source>
        <dbReference type="ARBA" id="ARBA00023002"/>
    </source>
</evidence>
<evidence type="ECO:0000259" key="13">
    <source>
        <dbReference type="PROSITE" id="PS51352"/>
    </source>
</evidence>
<dbReference type="OrthoDB" id="5572803at2"/>
<evidence type="ECO:0000256" key="3">
    <source>
        <dbReference type="ARBA" id="ARBA00022559"/>
    </source>
</evidence>
<reference evidence="15" key="1">
    <citation type="submission" date="2017-04" db="EMBL/GenBank/DDBJ databases">
        <authorList>
            <person name="Varghese N."/>
            <person name="Submissions S."/>
        </authorList>
    </citation>
    <scope>NUCLEOTIDE SEQUENCE [LARGE SCALE GENOMIC DNA]</scope>
    <source>
        <strain evidence="15">Ballard 720</strain>
    </source>
</reference>
<keyword evidence="5" id="KW-0560">Oxidoreductase</keyword>
<dbReference type="Gene3D" id="3.40.30.10">
    <property type="entry name" value="Glutaredoxin"/>
    <property type="match status" value="1"/>
</dbReference>
<evidence type="ECO:0000313" key="15">
    <source>
        <dbReference type="Proteomes" id="UP000192911"/>
    </source>
</evidence>
<dbReference type="SUPFAM" id="SSF52833">
    <property type="entry name" value="Thioredoxin-like"/>
    <property type="match status" value="1"/>
</dbReference>
<dbReference type="GO" id="GO:0008379">
    <property type="term" value="F:thioredoxin peroxidase activity"/>
    <property type="evidence" value="ECO:0007669"/>
    <property type="project" value="TreeGrafter"/>
</dbReference>
<keyword evidence="7" id="KW-0676">Redox-active center</keyword>
<evidence type="ECO:0000256" key="6">
    <source>
        <dbReference type="ARBA" id="ARBA00023157"/>
    </source>
</evidence>
<dbReference type="InterPro" id="IPR013766">
    <property type="entry name" value="Thioredoxin_domain"/>
</dbReference>
<evidence type="ECO:0000256" key="7">
    <source>
        <dbReference type="ARBA" id="ARBA00023284"/>
    </source>
</evidence>
<accession>A0A1X7DXK0</accession>
<keyword evidence="4" id="KW-0049">Antioxidant</keyword>
<evidence type="ECO:0000256" key="8">
    <source>
        <dbReference type="ARBA" id="ARBA00032824"/>
    </source>
</evidence>
<dbReference type="EMBL" id="FXAH01000004">
    <property type="protein sequence ID" value="SMF23530.1"/>
    <property type="molecule type" value="Genomic_DNA"/>
</dbReference>
<dbReference type="InterPro" id="IPR036249">
    <property type="entry name" value="Thioredoxin-like_sf"/>
</dbReference>
<protein>
    <recommendedName>
        <fullName evidence="2">thioredoxin-dependent peroxiredoxin</fullName>
        <ecNumber evidence="2">1.11.1.24</ecNumber>
    </recommendedName>
    <alternativeName>
        <fullName evidence="8">Thioredoxin peroxidase</fullName>
    </alternativeName>
    <alternativeName>
        <fullName evidence="10">Thioredoxin-dependent peroxiredoxin Bcp</fullName>
    </alternativeName>
</protein>
<dbReference type="CDD" id="cd03017">
    <property type="entry name" value="PRX_BCP"/>
    <property type="match status" value="1"/>
</dbReference>
<evidence type="ECO:0000256" key="11">
    <source>
        <dbReference type="ARBA" id="ARBA00049091"/>
    </source>
</evidence>
<evidence type="ECO:0000256" key="12">
    <source>
        <dbReference type="SAM" id="SignalP"/>
    </source>
</evidence>
<dbReference type="PANTHER" id="PTHR42801">
    <property type="entry name" value="THIOREDOXIN-DEPENDENT PEROXIDE REDUCTASE"/>
    <property type="match status" value="1"/>
</dbReference>
<sequence>MKRTMTRIAPALALALCLGTWTLDAAAVLKPGDKAPAFTTDASLGGKTFRYSLADALKRGPVVLYFYPAAFTKGCTIEAHEFAEAVDEYKRYGATVIGVSRDDIGTLARFSVSECRSKFPVAADGSGHIVEAYDAAMPLASKKMANRVSYVIAPDGTIVYEYTSLSPDQHVRNTLDALKQWATAHPAK</sequence>